<feature type="signal peptide" evidence="1">
    <location>
        <begin position="1"/>
        <end position="25"/>
    </location>
</feature>
<dbReference type="EMBL" id="FOUE01000002">
    <property type="protein sequence ID" value="SFM11411.1"/>
    <property type="molecule type" value="Genomic_DNA"/>
</dbReference>
<reference evidence="4" key="1">
    <citation type="submission" date="2016-10" db="EMBL/GenBank/DDBJ databases">
        <authorList>
            <person name="Varghese N."/>
            <person name="Submissions S."/>
        </authorList>
    </citation>
    <scope>NUCLEOTIDE SEQUENCE [LARGE SCALE GENOMIC DNA]</scope>
    <source>
        <strain evidence="4">CGMCC 1.7061</strain>
    </source>
</reference>
<keyword evidence="1" id="KW-0732">Signal</keyword>
<proteinExistence type="predicted"/>
<evidence type="ECO:0000313" key="3">
    <source>
        <dbReference type="EMBL" id="SFM11411.1"/>
    </source>
</evidence>
<dbReference type="STRING" id="488535.SAMN04487963_1177"/>
<gene>
    <name evidence="3" type="ORF">SAMN04487963_1177</name>
</gene>
<accession>A0A1I4N7C6</accession>
<keyword evidence="4" id="KW-1185">Reference proteome</keyword>
<feature type="chain" id="PRO_5011521586" evidence="1">
    <location>
        <begin position="26"/>
        <end position="259"/>
    </location>
</feature>
<dbReference type="InterPro" id="IPR013424">
    <property type="entry name" value="Ice-binding_C"/>
</dbReference>
<sequence length="259" mass="25700">MSPTTNMLKAVSAAIALTAASVASADVIRIDETAFTPDAGLITFSEYSLGTVNPTYNPADYGGGADAPVVSFGGYFTGQSLGGAGDCPAGAALSGCVIGTPTGPLSLDPSSPNTFITNDGANPTSPVLSGSPTFNGAITILFDTDIAGVGLDGGYFDAIGGTAITAFDRDGNIIGQVTNEGMGIEFLGLVTEDGANAIAGLQFSLVGSEPAGFAIDNLRFGTADQIDVPPVAGVPEPGTLALLGLGLAGFGLSRRKKQA</sequence>
<evidence type="ECO:0000313" key="4">
    <source>
        <dbReference type="Proteomes" id="UP000198519"/>
    </source>
</evidence>
<evidence type="ECO:0000256" key="1">
    <source>
        <dbReference type="SAM" id="SignalP"/>
    </source>
</evidence>
<protein>
    <submittedName>
        <fullName evidence="3">PEP-CTERM protein-sorting domain-containing protein</fullName>
    </submittedName>
</protein>
<dbReference type="OrthoDB" id="6275778at2"/>
<evidence type="ECO:0000259" key="2">
    <source>
        <dbReference type="Pfam" id="PF07589"/>
    </source>
</evidence>
<dbReference type="Proteomes" id="UP000198519">
    <property type="component" value="Unassembled WGS sequence"/>
</dbReference>
<dbReference type="NCBIfam" id="TIGR02595">
    <property type="entry name" value="PEP_CTERM"/>
    <property type="match status" value="1"/>
</dbReference>
<dbReference type="AlphaFoldDB" id="A0A1I4N7C6"/>
<name>A0A1I4N7C6_9GAMM</name>
<dbReference type="RefSeq" id="WP_092021000.1">
    <property type="nucleotide sequence ID" value="NZ_FOUE01000002.1"/>
</dbReference>
<organism evidence="3 4">
    <name type="scientific">Marinobacter zhejiangensis</name>
    <dbReference type="NCBI Taxonomy" id="488535"/>
    <lineage>
        <taxon>Bacteria</taxon>
        <taxon>Pseudomonadati</taxon>
        <taxon>Pseudomonadota</taxon>
        <taxon>Gammaproteobacteria</taxon>
        <taxon>Pseudomonadales</taxon>
        <taxon>Marinobacteraceae</taxon>
        <taxon>Marinobacter</taxon>
    </lineage>
</organism>
<feature type="domain" description="Ice-binding protein C-terminal" evidence="2">
    <location>
        <begin position="234"/>
        <end position="255"/>
    </location>
</feature>
<dbReference type="Pfam" id="PF07589">
    <property type="entry name" value="PEP-CTERM"/>
    <property type="match status" value="1"/>
</dbReference>